<dbReference type="PANTHER" id="PTHR42788:SF19">
    <property type="entry name" value="ALIPHATIC SULFONATES IMPORT ATP-BINDING PROTEIN SSUB 2"/>
    <property type="match status" value="1"/>
</dbReference>
<keyword evidence="2" id="KW-0547">Nucleotide-binding</keyword>
<evidence type="ECO:0000313" key="5">
    <source>
        <dbReference type="EMBL" id="MBA2945556.1"/>
    </source>
</evidence>
<reference evidence="5 6" key="1">
    <citation type="submission" date="2020-07" db="EMBL/GenBank/DDBJ databases">
        <title>Streptomyces isolated from Indian soil.</title>
        <authorList>
            <person name="Mandal S."/>
            <person name="Maiti P.K."/>
        </authorList>
    </citation>
    <scope>NUCLEOTIDE SEQUENCE [LARGE SCALE GENOMIC DNA]</scope>
    <source>
        <strain evidence="5 6">PSKA28</strain>
    </source>
</reference>
<protein>
    <submittedName>
        <fullName evidence="5">ABC transporter ATP-binding protein</fullName>
    </submittedName>
</protein>
<dbReference type="GO" id="GO:0005524">
    <property type="term" value="F:ATP binding"/>
    <property type="evidence" value="ECO:0007669"/>
    <property type="project" value="UniProtKB-KW"/>
</dbReference>
<keyword evidence="3 5" id="KW-0067">ATP-binding</keyword>
<evidence type="ECO:0000256" key="2">
    <source>
        <dbReference type="ARBA" id="ARBA00022741"/>
    </source>
</evidence>
<dbReference type="PANTHER" id="PTHR42788">
    <property type="entry name" value="TAURINE IMPORT ATP-BINDING PROTEIN-RELATED"/>
    <property type="match status" value="1"/>
</dbReference>
<dbReference type="EMBL" id="JACEHE010000003">
    <property type="protein sequence ID" value="MBA2945556.1"/>
    <property type="molecule type" value="Genomic_DNA"/>
</dbReference>
<dbReference type="Proteomes" id="UP000545761">
    <property type="component" value="Unassembled WGS sequence"/>
</dbReference>
<accession>A0A7W0DI58</accession>
<keyword evidence="1" id="KW-0813">Transport</keyword>
<organism evidence="5 6">
    <name type="scientific">Streptomyces himalayensis subsp. himalayensis</name>
    <dbReference type="NCBI Taxonomy" id="2756131"/>
    <lineage>
        <taxon>Bacteria</taxon>
        <taxon>Bacillati</taxon>
        <taxon>Actinomycetota</taxon>
        <taxon>Actinomycetes</taxon>
        <taxon>Kitasatosporales</taxon>
        <taxon>Streptomycetaceae</taxon>
        <taxon>Streptomyces</taxon>
        <taxon>Streptomyces himalayensis</taxon>
    </lineage>
</organism>
<dbReference type="InterPro" id="IPR027417">
    <property type="entry name" value="P-loop_NTPase"/>
</dbReference>
<dbReference type="PROSITE" id="PS50893">
    <property type="entry name" value="ABC_TRANSPORTER_2"/>
    <property type="match status" value="1"/>
</dbReference>
<sequence length="262" mass="28073">MSRTFGRGASARPVLAGIDLEIAAGETVAVLGPSGSGKSTLLRLVAGPDTPTDGTVLVDGEPVRDMDRRAAVVFQDARLMAWRSIASNVAFGLPRTGMPRAERRAEVARWLEVVGLEGFGRHRPSQVSGGMAQRAALARALVRRPGVLLLDEPFAALDALTRLRMQDLLDEVRSAARTTILLVTHDVDEALQLADRIVLLSPGPAASITAALDVPVPRPRERGDLELVPLRTDLLHRLGVGRTQVTSPSLSLPSLPHKEPLR</sequence>
<dbReference type="InterPro" id="IPR050166">
    <property type="entry name" value="ABC_transporter_ATP-bind"/>
</dbReference>
<evidence type="ECO:0000313" key="6">
    <source>
        <dbReference type="Proteomes" id="UP000545761"/>
    </source>
</evidence>
<dbReference type="GO" id="GO:0016887">
    <property type="term" value="F:ATP hydrolysis activity"/>
    <property type="evidence" value="ECO:0007669"/>
    <property type="project" value="InterPro"/>
</dbReference>
<dbReference type="PROSITE" id="PS00211">
    <property type="entry name" value="ABC_TRANSPORTER_1"/>
    <property type="match status" value="1"/>
</dbReference>
<dbReference type="Gene3D" id="3.40.50.300">
    <property type="entry name" value="P-loop containing nucleotide triphosphate hydrolases"/>
    <property type="match status" value="1"/>
</dbReference>
<dbReference type="InterPro" id="IPR017871">
    <property type="entry name" value="ABC_transporter-like_CS"/>
</dbReference>
<gene>
    <name evidence="5" type="ORF">H1D24_06920</name>
</gene>
<proteinExistence type="predicted"/>
<feature type="domain" description="ABC transporter" evidence="4">
    <location>
        <begin position="2"/>
        <end position="227"/>
    </location>
</feature>
<dbReference type="SMART" id="SM00382">
    <property type="entry name" value="AAA"/>
    <property type="match status" value="1"/>
</dbReference>
<name>A0A7W0DI58_9ACTN</name>
<dbReference type="AlphaFoldDB" id="A0A7W0DI58"/>
<evidence type="ECO:0000259" key="4">
    <source>
        <dbReference type="PROSITE" id="PS50893"/>
    </source>
</evidence>
<dbReference type="Pfam" id="PF00005">
    <property type="entry name" value="ABC_tran"/>
    <property type="match status" value="1"/>
</dbReference>
<evidence type="ECO:0000256" key="1">
    <source>
        <dbReference type="ARBA" id="ARBA00022448"/>
    </source>
</evidence>
<evidence type="ECO:0000256" key="3">
    <source>
        <dbReference type="ARBA" id="ARBA00022840"/>
    </source>
</evidence>
<dbReference type="InterPro" id="IPR003439">
    <property type="entry name" value="ABC_transporter-like_ATP-bd"/>
</dbReference>
<dbReference type="SUPFAM" id="SSF52540">
    <property type="entry name" value="P-loop containing nucleoside triphosphate hydrolases"/>
    <property type="match status" value="1"/>
</dbReference>
<dbReference type="InterPro" id="IPR003593">
    <property type="entry name" value="AAA+_ATPase"/>
</dbReference>
<comment type="caution">
    <text evidence="5">The sequence shown here is derived from an EMBL/GenBank/DDBJ whole genome shotgun (WGS) entry which is preliminary data.</text>
</comment>